<evidence type="ECO:0000313" key="2">
    <source>
        <dbReference type="EMBL" id="QGQ97341.1"/>
    </source>
</evidence>
<protein>
    <submittedName>
        <fullName evidence="2">Uncharacterized protein</fullName>
    </submittedName>
</protein>
<accession>A0A6B8RLS0</accession>
<keyword evidence="1" id="KW-1133">Transmembrane helix</keyword>
<name>A0A6B8RLS0_9BACL</name>
<evidence type="ECO:0000256" key="1">
    <source>
        <dbReference type="SAM" id="Phobius"/>
    </source>
</evidence>
<proteinExistence type="predicted"/>
<dbReference type="EMBL" id="CP034235">
    <property type="protein sequence ID" value="QGQ97341.1"/>
    <property type="molecule type" value="Genomic_DNA"/>
</dbReference>
<dbReference type="KEGG" id="ppsc:EHS13_21855"/>
<sequence length="65" mass="7607">MAKIIGLLHSWIILYYPILKELKEFPQLKSIISAVLILYFVIYCLFYLSSASVYYKIVNQKNAMS</sequence>
<dbReference type="Proteomes" id="UP000426246">
    <property type="component" value="Chromosome"/>
</dbReference>
<dbReference type="OrthoDB" id="1705903at2"/>
<dbReference type="AlphaFoldDB" id="A0A6B8RLS0"/>
<keyword evidence="1" id="KW-0472">Membrane</keyword>
<evidence type="ECO:0000313" key="3">
    <source>
        <dbReference type="Proteomes" id="UP000426246"/>
    </source>
</evidence>
<reference evidence="3" key="1">
    <citation type="submission" date="2018-11" db="EMBL/GenBank/DDBJ databases">
        <title>Complete genome sequence of Paenibacillus sp. ML311-T8.</title>
        <authorList>
            <person name="Nam Y.-D."/>
            <person name="Kang J."/>
            <person name="Chung W.-H."/>
            <person name="Park Y.S."/>
        </authorList>
    </citation>
    <scope>NUCLEOTIDE SEQUENCE [LARGE SCALE GENOMIC DNA]</scope>
    <source>
        <strain evidence="3">ML311-T8</strain>
    </source>
</reference>
<feature type="transmembrane region" description="Helical" evidence="1">
    <location>
        <begin position="31"/>
        <end position="55"/>
    </location>
</feature>
<keyword evidence="1" id="KW-0812">Transmembrane</keyword>
<organism evidence="2 3">
    <name type="scientific">Paenibacillus psychroresistens</name>
    <dbReference type="NCBI Taxonomy" id="1778678"/>
    <lineage>
        <taxon>Bacteria</taxon>
        <taxon>Bacillati</taxon>
        <taxon>Bacillota</taxon>
        <taxon>Bacilli</taxon>
        <taxon>Bacillales</taxon>
        <taxon>Paenibacillaceae</taxon>
        <taxon>Paenibacillus</taxon>
    </lineage>
</organism>
<gene>
    <name evidence="2" type="ORF">EHS13_21855</name>
</gene>
<dbReference type="RefSeq" id="WP_155702444.1">
    <property type="nucleotide sequence ID" value="NZ_CP034235.1"/>
</dbReference>
<keyword evidence="3" id="KW-1185">Reference proteome</keyword>